<name>M5RMZ6_9BACT</name>
<dbReference type="EMBL" id="ANOG01001112">
    <property type="protein sequence ID" value="EMI15329.1"/>
    <property type="molecule type" value="Genomic_DNA"/>
</dbReference>
<organism evidence="1 2">
    <name type="scientific">Rhodopirellula maiorica SM1</name>
    <dbReference type="NCBI Taxonomy" id="1265738"/>
    <lineage>
        <taxon>Bacteria</taxon>
        <taxon>Pseudomonadati</taxon>
        <taxon>Planctomycetota</taxon>
        <taxon>Planctomycetia</taxon>
        <taxon>Pirellulales</taxon>
        <taxon>Pirellulaceae</taxon>
        <taxon>Novipirellula</taxon>
    </lineage>
</organism>
<keyword evidence="2" id="KW-1185">Reference proteome</keyword>
<reference evidence="1 2" key="1">
    <citation type="journal article" date="2013" name="Mar. Genomics">
        <title>Expression of sulfatases in Rhodopirellula baltica and the diversity of sulfatases in the genus Rhodopirellula.</title>
        <authorList>
            <person name="Wegner C.E."/>
            <person name="Richter-Heitmann T."/>
            <person name="Klindworth A."/>
            <person name="Klockow C."/>
            <person name="Richter M."/>
            <person name="Achstetter T."/>
            <person name="Glockner F.O."/>
            <person name="Harder J."/>
        </authorList>
    </citation>
    <scope>NUCLEOTIDE SEQUENCE [LARGE SCALE GENOMIC DNA]</scope>
    <source>
        <strain evidence="1 2">SM1</strain>
    </source>
</reference>
<comment type="caution">
    <text evidence="1">The sequence shown here is derived from an EMBL/GenBank/DDBJ whole genome shotgun (WGS) entry which is preliminary data.</text>
</comment>
<gene>
    <name evidence="1" type="ORF">RMSM_07746</name>
</gene>
<protein>
    <submittedName>
        <fullName evidence="1">Uncharacterized protein</fullName>
    </submittedName>
</protein>
<accession>M5RMZ6</accession>
<proteinExistence type="predicted"/>
<dbReference type="Proteomes" id="UP000011991">
    <property type="component" value="Unassembled WGS sequence"/>
</dbReference>
<evidence type="ECO:0000313" key="2">
    <source>
        <dbReference type="Proteomes" id="UP000011991"/>
    </source>
</evidence>
<dbReference type="PATRIC" id="fig|1265738.3.peg.7733"/>
<dbReference type="AlphaFoldDB" id="M5RMZ6"/>
<sequence length="60" mass="6729">MLVTPHPALRYDVLRVSLPHHDSGGTTFAFRLAFSRIVTIRKNCRVLSAAVFRPVYAESS</sequence>
<evidence type="ECO:0000313" key="1">
    <source>
        <dbReference type="EMBL" id="EMI15329.1"/>
    </source>
</evidence>